<dbReference type="GO" id="GO:0005634">
    <property type="term" value="C:nucleus"/>
    <property type="evidence" value="ECO:0007669"/>
    <property type="project" value="UniProtKB-SubCell"/>
</dbReference>
<evidence type="ECO:0000313" key="7">
    <source>
        <dbReference type="EMBL" id="KAA8529172.1"/>
    </source>
</evidence>
<name>A0A5J5AH38_9ASTE</name>
<evidence type="ECO:0000313" key="8">
    <source>
        <dbReference type="Proteomes" id="UP000325577"/>
    </source>
</evidence>
<dbReference type="InterPro" id="IPR050913">
    <property type="entry name" value="AP2/ERF_ERF"/>
</dbReference>
<dbReference type="Proteomes" id="UP000325577">
    <property type="component" value="Linkage Group LG20"/>
</dbReference>
<evidence type="ECO:0000256" key="2">
    <source>
        <dbReference type="ARBA" id="ARBA00023015"/>
    </source>
</evidence>
<protein>
    <recommendedName>
        <fullName evidence="6">AP2/ERF domain-containing protein</fullName>
    </recommendedName>
</protein>
<dbReference type="AlphaFoldDB" id="A0A5J5AH38"/>
<dbReference type="Pfam" id="PF00847">
    <property type="entry name" value="AP2"/>
    <property type="match status" value="1"/>
</dbReference>
<dbReference type="PROSITE" id="PS51032">
    <property type="entry name" value="AP2_ERF"/>
    <property type="match status" value="1"/>
</dbReference>
<reference evidence="7 8" key="1">
    <citation type="submission" date="2019-09" db="EMBL/GenBank/DDBJ databases">
        <title>A chromosome-level genome assembly of the Chinese tupelo Nyssa sinensis.</title>
        <authorList>
            <person name="Yang X."/>
            <person name="Kang M."/>
            <person name="Yang Y."/>
            <person name="Xiong H."/>
            <person name="Wang M."/>
            <person name="Zhang Z."/>
            <person name="Wang Z."/>
            <person name="Wu H."/>
            <person name="Ma T."/>
            <person name="Liu J."/>
            <person name="Xi Z."/>
        </authorList>
    </citation>
    <scope>NUCLEOTIDE SEQUENCE [LARGE SCALE GENOMIC DNA]</scope>
    <source>
        <strain evidence="7">J267</strain>
        <tissue evidence="7">Leaf</tissue>
    </source>
</reference>
<evidence type="ECO:0000256" key="1">
    <source>
        <dbReference type="ARBA" id="ARBA00004123"/>
    </source>
</evidence>
<gene>
    <name evidence="7" type="ORF">F0562_034029</name>
</gene>
<dbReference type="InterPro" id="IPR016177">
    <property type="entry name" value="DNA-bd_dom_sf"/>
</dbReference>
<dbReference type="SMART" id="SM00380">
    <property type="entry name" value="AP2"/>
    <property type="match status" value="1"/>
</dbReference>
<feature type="domain" description="AP2/ERF" evidence="6">
    <location>
        <begin position="66"/>
        <end position="128"/>
    </location>
</feature>
<proteinExistence type="predicted"/>
<keyword evidence="5" id="KW-0539">Nucleus</keyword>
<dbReference type="GO" id="GO:0003700">
    <property type="term" value="F:DNA-binding transcription factor activity"/>
    <property type="evidence" value="ECO:0007669"/>
    <property type="project" value="InterPro"/>
</dbReference>
<dbReference type="PRINTS" id="PR00367">
    <property type="entry name" value="ETHRSPELEMNT"/>
</dbReference>
<evidence type="ECO:0000256" key="4">
    <source>
        <dbReference type="ARBA" id="ARBA00023163"/>
    </source>
</evidence>
<sequence length="220" mass="24735">MRKIRVICFDPDATDSSSDEGDDRRDAKDWVLRKRVVHEIDLDLVDTVKHRSRYGNKNAYKGPKKNYTGVRMRKWGKWAAEIRHPIKKVRVWLGTFDTAEEANRVYLSKKLEFEALVMADAEKQKNQPIVSNKSESVSSYESPNSVLEIETSNDNSGRIATAIGEGGGIVGAVKREVEENEGLVAKLQTWIGINCLCQVQINIIRKLAGKLQTSTATTQT</sequence>
<organism evidence="7 8">
    <name type="scientific">Nyssa sinensis</name>
    <dbReference type="NCBI Taxonomy" id="561372"/>
    <lineage>
        <taxon>Eukaryota</taxon>
        <taxon>Viridiplantae</taxon>
        <taxon>Streptophyta</taxon>
        <taxon>Embryophyta</taxon>
        <taxon>Tracheophyta</taxon>
        <taxon>Spermatophyta</taxon>
        <taxon>Magnoliopsida</taxon>
        <taxon>eudicotyledons</taxon>
        <taxon>Gunneridae</taxon>
        <taxon>Pentapetalae</taxon>
        <taxon>asterids</taxon>
        <taxon>Cornales</taxon>
        <taxon>Nyssaceae</taxon>
        <taxon>Nyssa</taxon>
    </lineage>
</organism>
<evidence type="ECO:0000256" key="3">
    <source>
        <dbReference type="ARBA" id="ARBA00023125"/>
    </source>
</evidence>
<dbReference type="Gene3D" id="3.30.730.10">
    <property type="entry name" value="AP2/ERF domain"/>
    <property type="match status" value="1"/>
</dbReference>
<accession>A0A5J5AH38</accession>
<dbReference type="InterPro" id="IPR001471">
    <property type="entry name" value="AP2/ERF_dom"/>
</dbReference>
<keyword evidence="3" id="KW-0238">DNA-binding</keyword>
<keyword evidence="8" id="KW-1185">Reference proteome</keyword>
<dbReference type="OrthoDB" id="1917565at2759"/>
<dbReference type="CDD" id="cd00018">
    <property type="entry name" value="AP2"/>
    <property type="match status" value="1"/>
</dbReference>
<evidence type="ECO:0000259" key="6">
    <source>
        <dbReference type="PROSITE" id="PS51032"/>
    </source>
</evidence>
<evidence type="ECO:0000256" key="5">
    <source>
        <dbReference type="ARBA" id="ARBA00023242"/>
    </source>
</evidence>
<dbReference type="InterPro" id="IPR036955">
    <property type="entry name" value="AP2/ERF_dom_sf"/>
</dbReference>
<keyword evidence="4" id="KW-0804">Transcription</keyword>
<dbReference type="EMBL" id="CM018044">
    <property type="protein sequence ID" value="KAA8529172.1"/>
    <property type="molecule type" value="Genomic_DNA"/>
</dbReference>
<dbReference type="SUPFAM" id="SSF54171">
    <property type="entry name" value="DNA-binding domain"/>
    <property type="match status" value="1"/>
</dbReference>
<dbReference type="GO" id="GO:0003677">
    <property type="term" value="F:DNA binding"/>
    <property type="evidence" value="ECO:0007669"/>
    <property type="project" value="UniProtKB-KW"/>
</dbReference>
<keyword evidence="2" id="KW-0805">Transcription regulation</keyword>
<comment type="subcellular location">
    <subcellularLocation>
        <location evidence="1">Nucleus</location>
    </subcellularLocation>
</comment>
<dbReference type="PANTHER" id="PTHR31194:SF62">
    <property type="entry name" value="ETHYLENE-RESPONSIVE TRANSCRIPTION FACTOR ERF118"/>
    <property type="match status" value="1"/>
</dbReference>
<dbReference type="PANTHER" id="PTHR31194">
    <property type="entry name" value="SHN SHINE , DNA BINDING / TRANSCRIPTION FACTOR"/>
    <property type="match status" value="1"/>
</dbReference>